<evidence type="ECO:0000256" key="2">
    <source>
        <dbReference type="ARBA" id="ARBA00010734"/>
    </source>
</evidence>
<dbReference type="InterPro" id="IPR013949">
    <property type="entry name" value="Utp6"/>
</dbReference>
<sequence length="594" mass="69730">MADLVQQRIEDRIPALEQLERVGLFTKKEVKSILKRSTALEYKLHRSVQSKDDYITYIQYEINVLELIKKRRARIGYHFKREDIEFPMIQRINSVFRRATSKWQEDVQLWLSQVAFCKQWGMKGQLSKVFSSMLAIHPDKPNLWIMAAKCEMEDRNSSESARHLFLRALRFHPENKKVYQEYFRMELMHAEKLRKQQQELERAKIDIGEYEFSPEILSGRLAEVVYKDATQKIKGAEFMLSLLQITAIFDFTKELQDSILQDLQSQHADDSVTWDFMARRELEVGGAPELRSAQSRAADIRSREERCSAVYEEGLKNLNTEPMWTCYVTFCLDRFKRKTNVTELKEKRRERLLGVLQRAHDASLLQEAFYRTWLEVLISSEKTQAAIQVAIAAAKCFSKSVEMWTLSLQTLVRLESEEAGPLFQEAMKLVNPKDTLPLWKLRAEWSITSQTPDETEALFQKALLTQVPAVSTAMKEIYLQWGYRTGGYKKARKLFTSLHEHRPFSKTFFTTMVQIEKEQEKPKMSHLRDYYERALREFESSDEDLWMDYIKEELGIHGSAENCGKLHWRAMKNLSGESVQRFTTQYTLLQTGHI</sequence>
<protein>
    <recommendedName>
        <fullName evidence="10">U3 small nucleolar RNA-associated protein 6 homolog</fullName>
    </recommendedName>
</protein>
<evidence type="ECO:0000313" key="9">
    <source>
        <dbReference type="Proteomes" id="UP000593565"/>
    </source>
</evidence>
<dbReference type="Proteomes" id="UP000593565">
    <property type="component" value="Unassembled WGS sequence"/>
</dbReference>
<dbReference type="InterPro" id="IPR011990">
    <property type="entry name" value="TPR-like_helical_dom_sf"/>
</dbReference>
<gene>
    <name evidence="8" type="ORF">AMELA_G00168810</name>
</gene>
<keyword evidence="3" id="KW-0698">rRNA processing</keyword>
<dbReference type="PANTHER" id="PTHR23271:SF1">
    <property type="entry name" value="U3 SMALL NUCLEOLAR RNA-ASSOCIATED PROTEIN 6 HOMOLOG"/>
    <property type="match status" value="1"/>
</dbReference>
<dbReference type="GO" id="GO:0032040">
    <property type="term" value="C:small-subunit processome"/>
    <property type="evidence" value="ECO:0007669"/>
    <property type="project" value="TreeGrafter"/>
</dbReference>
<evidence type="ECO:0000256" key="4">
    <source>
        <dbReference type="ARBA" id="ARBA00022737"/>
    </source>
</evidence>
<dbReference type="SMART" id="SM00386">
    <property type="entry name" value="HAT"/>
    <property type="match status" value="5"/>
</dbReference>
<evidence type="ECO:0000256" key="5">
    <source>
        <dbReference type="ARBA" id="ARBA00023242"/>
    </source>
</evidence>
<dbReference type="GO" id="GO:0030515">
    <property type="term" value="F:snoRNA binding"/>
    <property type="evidence" value="ECO:0007669"/>
    <property type="project" value="InterPro"/>
</dbReference>
<keyword evidence="9" id="KW-1185">Reference proteome</keyword>
<comment type="subcellular location">
    <subcellularLocation>
        <location evidence="1">Nucleus</location>
        <location evidence="1">Nucleolus</location>
    </subcellularLocation>
</comment>
<evidence type="ECO:0000313" key="8">
    <source>
        <dbReference type="EMBL" id="KAF4080304.1"/>
    </source>
</evidence>
<accession>A0A7J6ABJ0</accession>
<dbReference type="GO" id="GO:0000462">
    <property type="term" value="P:maturation of SSU-rRNA from tricistronic rRNA transcript (SSU-rRNA, 5.8S rRNA, LSU-rRNA)"/>
    <property type="evidence" value="ECO:0007669"/>
    <property type="project" value="InterPro"/>
</dbReference>
<comment type="similarity">
    <text evidence="2">Belongs to the UTP6 family.</text>
</comment>
<keyword evidence="5" id="KW-0539">Nucleus</keyword>
<dbReference type="SUPFAM" id="SSF48452">
    <property type="entry name" value="TPR-like"/>
    <property type="match status" value="1"/>
</dbReference>
<reference evidence="8 9" key="1">
    <citation type="submission" date="2020-02" db="EMBL/GenBank/DDBJ databases">
        <title>A chromosome-scale genome assembly of the black bullhead catfish (Ameiurus melas).</title>
        <authorList>
            <person name="Wen M."/>
            <person name="Zham M."/>
            <person name="Cabau C."/>
            <person name="Klopp C."/>
            <person name="Donnadieu C."/>
            <person name="Roques C."/>
            <person name="Bouchez O."/>
            <person name="Lampietro C."/>
            <person name="Jouanno E."/>
            <person name="Herpin A."/>
            <person name="Louis A."/>
            <person name="Berthelot C."/>
            <person name="Parey E."/>
            <person name="Roest-Crollius H."/>
            <person name="Braasch I."/>
            <person name="Postlethwait J."/>
            <person name="Robinson-Rechavi M."/>
            <person name="Echchiki A."/>
            <person name="Begum T."/>
            <person name="Montfort J."/>
            <person name="Schartl M."/>
            <person name="Bobe J."/>
            <person name="Guiguen Y."/>
        </authorList>
    </citation>
    <scope>NUCLEOTIDE SEQUENCE [LARGE SCALE GENOMIC DNA]</scope>
    <source>
        <strain evidence="8">M_S1</strain>
        <tissue evidence="8">Blood</tissue>
    </source>
</reference>
<dbReference type="OrthoDB" id="28112at2759"/>
<dbReference type="InterPro" id="IPR055347">
    <property type="entry name" value="UTP6_N"/>
</dbReference>
<proteinExistence type="inferred from homology"/>
<dbReference type="Pfam" id="PF08640">
    <property type="entry name" value="U3_assoc_6"/>
    <property type="match status" value="1"/>
</dbReference>
<evidence type="ECO:0000259" key="7">
    <source>
        <dbReference type="Pfam" id="PF24892"/>
    </source>
</evidence>
<dbReference type="Pfam" id="PF24892">
    <property type="entry name" value="UTP6_C"/>
    <property type="match status" value="1"/>
</dbReference>
<evidence type="ECO:0008006" key="10">
    <source>
        <dbReference type="Google" id="ProtNLM"/>
    </source>
</evidence>
<dbReference type="InterPro" id="IPR003107">
    <property type="entry name" value="HAT"/>
</dbReference>
<evidence type="ECO:0000256" key="3">
    <source>
        <dbReference type="ARBA" id="ARBA00022552"/>
    </source>
</evidence>
<dbReference type="InterPro" id="IPR056907">
    <property type="entry name" value="UTP6_C"/>
</dbReference>
<feature type="domain" description="U3 small nucleolar RNA-associated protein 6 homolog C-terminal" evidence="7">
    <location>
        <begin position="305"/>
        <end position="574"/>
    </location>
</feature>
<dbReference type="Gene3D" id="1.25.40.10">
    <property type="entry name" value="Tetratricopeptide repeat domain"/>
    <property type="match status" value="2"/>
</dbReference>
<name>A0A7J6ABJ0_AMEME</name>
<keyword evidence="4" id="KW-0677">Repeat</keyword>
<dbReference type="PANTHER" id="PTHR23271">
    <property type="entry name" value="HEPATOCELLULAR CARCINOMA-ASSOCIATED ANTIGEN 66"/>
    <property type="match status" value="1"/>
</dbReference>
<dbReference type="GO" id="GO:0034388">
    <property type="term" value="C:Pwp2p-containing subcomplex of 90S preribosome"/>
    <property type="evidence" value="ECO:0007669"/>
    <property type="project" value="TreeGrafter"/>
</dbReference>
<feature type="domain" description="U3 small nucleolar RNA-associated protein 6 N-terminal" evidence="6">
    <location>
        <begin position="9"/>
        <end position="91"/>
    </location>
</feature>
<evidence type="ECO:0000256" key="1">
    <source>
        <dbReference type="ARBA" id="ARBA00004604"/>
    </source>
</evidence>
<dbReference type="EMBL" id="JAAGNN010000014">
    <property type="protein sequence ID" value="KAF4080304.1"/>
    <property type="molecule type" value="Genomic_DNA"/>
</dbReference>
<dbReference type="FunFam" id="1.25.40.10:FF:001123">
    <property type="entry name" value="UTP6 small subunit processome component"/>
    <property type="match status" value="1"/>
</dbReference>
<organism evidence="8 9">
    <name type="scientific">Ameiurus melas</name>
    <name type="common">Black bullhead</name>
    <name type="synonym">Silurus melas</name>
    <dbReference type="NCBI Taxonomy" id="219545"/>
    <lineage>
        <taxon>Eukaryota</taxon>
        <taxon>Metazoa</taxon>
        <taxon>Chordata</taxon>
        <taxon>Craniata</taxon>
        <taxon>Vertebrata</taxon>
        <taxon>Euteleostomi</taxon>
        <taxon>Actinopterygii</taxon>
        <taxon>Neopterygii</taxon>
        <taxon>Teleostei</taxon>
        <taxon>Ostariophysi</taxon>
        <taxon>Siluriformes</taxon>
        <taxon>Ictaluridae</taxon>
        <taxon>Ameiurus</taxon>
    </lineage>
</organism>
<evidence type="ECO:0000259" key="6">
    <source>
        <dbReference type="Pfam" id="PF08640"/>
    </source>
</evidence>
<dbReference type="AlphaFoldDB" id="A0A7J6ABJ0"/>
<dbReference type="FunFam" id="1.25.40.10:FF:003652">
    <property type="entry name" value="Uncharacterized protein"/>
    <property type="match status" value="1"/>
</dbReference>
<comment type="caution">
    <text evidence="8">The sequence shown here is derived from an EMBL/GenBank/DDBJ whole genome shotgun (WGS) entry which is preliminary data.</text>
</comment>